<dbReference type="Proteomes" id="UP000198688">
    <property type="component" value="Chromosome I"/>
</dbReference>
<proteinExistence type="predicted"/>
<organism evidence="6 7">
    <name type="scientific">Actinoplanes derwentensis</name>
    <dbReference type="NCBI Taxonomy" id="113562"/>
    <lineage>
        <taxon>Bacteria</taxon>
        <taxon>Bacillati</taxon>
        <taxon>Actinomycetota</taxon>
        <taxon>Actinomycetes</taxon>
        <taxon>Micromonosporales</taxon>
        <taxon>Micromonosporaceae</taxon>
        <taxon>Actinoplanes</taxon>
    </lineage>
</organism>
<keyword evidence="2" id="KW-0479">Metal-binding</keyword>
<dbReference type="GO" id="GO:0004518">
    <property type="term" value="F:nuclease activity"/>
    <property type="evidence" value="ECO:0007669"/>
    <property type="project" value="UniProtKB-KW"/>
</dbReference>
<evidence type="ECO:0000313" key="7">
    <source>
        <dbReference type="Proteomes" id="UP000198688"/>
    </source>
</evidence>
<dbReference type="GO" id="GO:0016787">
    <property type="term" value="F:hydrolase activity"/>
    <property type="evidence" value="ECO:0007669"/>
    <property type="project" value="UniProtKB-KW"/>
</dbReference>
<dbReference type="Gene3D" id="3.40.50.1010">
    <property type="entry name" value="5'-nuclease"/>
    <property type="match status" value="1"/>
</dbReference>
<sequence>MKQGTAGPLVLDASVMTAWILQQDQRWQRVNRLFQASPTDLVAPVPALTETMYVARRHGNGASYQQLLAALTSFGIRTEPSTEADALWAADRIAESEVNPAIWTTARGESRGPGALSLGDGLVLATAHRLGTFALTFDQAWGNFPTMKLPSANAWNLPM</sequence>
<dbReference type="STRING" id="113562.SAMN04489716_8444"/>
<dbReference type="GO" id="GO:0046872">
    <property type="term" value="F:metal ion binding"/>
    <property type="evidence" value="ECO:0007669"/>
    <property type="project" value="UniProtKB-KW"/>
</dbReference>
<dbReference type="EMBL" id="LT629758">
    <property type="protein sequence ID" value="SDT78610.1"/>
    <property type="molecule type" value="Genomic_DNA"/>
</dbReference>
<dbReference type="Pfam" id="PF01850">
    <property type="entry name" value="PIN"/>
    <property type="match status" value="1"/>
</dbReference>
<accession>A0A1H2D785</accession>
<gene>
    <name evidence="6" type="ORF">SAMN04489716_8444</name>
</gene>
<protein>
    <submittedName>
        <fullName evidence="6">Predicted nucleic acid-binding protein, contains PIN domain</fullName>
    </submittedName>
</protein>
<evidence type="ECO:0000259" key="5">
    <source>
        <dbReference type="Pfam" id="PF01850"/>
    </source>
</evidence>
<dbReference type="AlphaFoldDB" id="A0A1H2D785"/>
<name>A0A1H2D785_9ACTN</name>
<evidence type="ECO:0000313" key="6">
    <source>
        <dbReference type="EMBL" id="SDT78610.1"/>
    </source>
</evidence>
<dbReference type="RefSeq" id="WP_092554479.1">
    <property type="nucleotide sequence ID" value="NZ_BOMJ01000031.1"/>
</dbReference>
<reference evidence="6 7" key="1">
    <citation type="submission" date="2016-10" db="EMBL/GenBank/DDBJ databases">
        <authorList>
            <person name="de Groot N.N."/>
        </authorList>
    </citation>
    <scope>NUCLEOTIDE SEQUENCE [LARGE SCALE GENOMIC DNA]</scope>
    <source>
        <strain evidence="6 7">DSM 43941</strain>
    </source>
</reference>
<dbReference type="InterPro" id="IPR029060">
    <property type="entry name" value="PIN-like_dom_sf"/>
</dbReference>
<evidence type="ECO:0000256" key="3">
    <source>
        <dbReference type="ARBA" id="ARBA00022801"/>
    </source>
</evidence>
<dbReference type="InterPro" id="IPR002716">
    <property type="entry name" value="PIN_dom"/>
</dbReference>
<dbReference type="OrthoDB" id="286092at2"/>
<keyword evidence="1" id="KW-0540">Nuclease</keyword>
<keyword evidence="7" id="KW-1185">Reference proteome</keyword>
<evidence type="ECO:0000256" key="2">
    <source>
        <dbReference type="ARBA" id="ARBA00022723"/>
    </source>
</evidence>
<evidence type="ECO:0000256" key="4">
    <source>
        <dbReference type="ARBA" id="ARBA00022842"/>
    </source>
</evidence>
<evidence type="ECO:0000256" key="1">
    <source>
        <dbReference type="ARBA" id="ARBA00022722"/>
    </source>
</evidence>
<keyword evidence="3" id="KW-0378">Hydrolase</keyword>
<feature type="domain" description="PIN" evidence="5">
    <location>
        <begin position="10"/>
        <end position="141"/>
    </location>
</feature>
<dbReference type="SUPFAM" id="SSF88723">
    <property type="entry name" value="PIN domain-like"/>
    <property type="match status" value="1"/>
</dbReference>
<keyword evidence="4" id="KW-0460">Magnesium</keyword>